<gene>
    <name evidence="1" type="ORF">J2W25_003000</name>
</gene>
<proteinExistence type="predicted"/>
<accession>A0AAW8DWM5</accession>
<evidence type="ECO:0000313" key="2">
    <source>
        <dbReference type="Proteomes" id="UP001244295"/>
    </source>
</evidence>
<dbReference type="EMBL" id="JAUSRR010000005">
    <property type="protein sequence ID" value="MDP9923968.1"/>
    <property type="molecule type" value="Genomic_DNA"/>
</dbReference>
<dbReference type="AlphaFoldDB" id="A0AAW8DWM5"/>
<reference evidence="1" key="1">
    <citation type="submission" date="2023-07" db="EMBL/GenBank/DDBJ databases">
        <title>Sorghum-associated microbial communities from plants grown in Nebraska, USA.</title>
        <authorList>
            <person name="Schachtman D."/>
        </authorList>
    </citation>
    <scope>NUCLEOTIDE SEQUENCE</scope>
    <source>
        <strain evidence="1">DS2795</strain>
    </source>
</reference>
<evidence type="ECO:0000313" key="1">
    <source>
        <dbReference type="EMBL" id="MDP9923968.1"/>
    </source>
</evidence>
<protein>
    <submittedName>
        <fullName evidence="1">Uncharacterized protein</fullName>
    </submittedName>
</protein>
<comment type="caution">
    <text evidence="1">The sequence shown here is derived from an EMBL/GenBank/DDBJ whole genome shotgun (WGS) entry which is preliminary data.</text>
</comment>
<dbReference type="Proteomes" id="UP001244295">
    <property type="component" value="Unassembled WGS sequence"/>
</dbReference>
<organism evidence="1 2">
    <name type="scientific">Variovorax boronicumulans</name>
    <dbReference type="NCBI Taxonomy" id="436515"/>
    <lineage>
        <taxon>Bacteria</taxon>
        <taxon>Pseudomonadati</taxon>
        <taxon>Pseudomonadota</taxon>
        <taxon>Betaproteobacteria</taxon>
        <taxon>Burkholderiales</taxon>
        <taxon>Comamonadaceae</taxon>
        <taxon>Variovorax</taxon>
    </lineage>
</organism>
<sequence>MIGNAVLPGSTAVERRIPAIGLPIVEVTSTLQTIAQPACFITFFAH</sequence>
<name>A0AAW8DWM5_9BURK</name>